<evidence type="ECO:0000313" key="1">
    <source>
        <dbReference type="EMBL" id="BEQ13570.1"/>
    </source>
</evidence>
<evidence type="ECO:0000313" key="2">
    <source>
        <dbReference type="Proteomes" id="UP001366166"/>
    </source>
</evidence>
<accession>A0AAU9ENQ7</accession>
<gene>
    <name evidence="1" type="ORF">FAK_06360</name>
</gene>
<protein>
    <submittedName>
        <fullName evidence="1">Uncharacterized protein</fullName>
    </submittedName>
</protein>
<dbReference type="Proteomes" id="UP001366166">
    <property type="component" value="Chromosome"/>
</dbReference>
<dbReference type="KEGG" id="dmp:FAK_06360"/>
<sequence>MGGSNAGQWGAGSAFLLVLEWPGAALAQAPRPQAPGDLYQEMVKAFLPARDPLLSPFARRGHRRVSRLKNELAGEL</sequence>
<organism evidence="1 2">
    <name type="scientific">Desulfoferula mesophila</name>
    <dbReference type="NCBI Taxonomy" id="3058419"/>
    <lineage>
        <taxon>Bacteria</taxon>
        <taxon>Pseudomonadati</taxon>
        <taxon>Thermodesulfobacteriota</taxon>
        <taxon>Desulfarculia</taxon>
        <taxon>Desulfarculales</taxon>
        <taxon>Desulfarculaceae</taxon>
        <taxon>Desulfoferula</taxon>
    </lineage>
</organism>
<name>A0AAU9ENQ7_9BACT</name>
<keyword evidence="2" id="KW-1185">Reference proteome</keyword>
<dbReference type="AlphaFoldDB" id="A0AAU9ENQ7"/>
<reference evidence="2" key="1">
    <citation type="journal article" date="2023" name="Arch. Microbiol.">
        <title>Desulfoferula mesophilus gen. nov. sp. nov., a mesophilic sulfate-reducing bacterium isolated from a brackish lake sediment.</title>
        <authorList>
            <person name="Watanabe T."/>
            <person name="Yabe T."/>
            <person name="Tsuji J.M."/>
            <person name="Fukui M."/>
        </authorList>
    </citation>
    <scope>NUCLEOTIDE SEQUENCE [LARGE SCALE GENOMIC DNA]</scope>
    <source>
        <strain evidence="2">12FAK</strain>
    </source>
</reference>
<proteinExistence type="predicted"/>
<dbReference type="EMBL" id="AP028679">
    <property type="protein sequence ID" value="BEQ13570.1"/>
    <property type="molecule type" value="Genomic_DNA"/>
</dbReference>